<dbReference type="Pfam" id="PF02096">
    <property type="entry name" value="60KD_IMP"/>
    <property type="match status" value="1"/>
</dbReference>
<dbReference type="GO" id="GO:0032979">
    <property type="term" value="P:protein insertion into mitochondrial inner membrane from matrix"/>
    <property type="evidence" value="ECO:0007669"/>
    <property type="project" value="TreeGrafter"/>
</dbReference>
<feature type="domain" description="Membrane insertase YidC/Oxa/ALB C-terminal" evidence="8">
    <location>
        <begin position="110"/>
        <end position="301"/>
    </location>
</feature>
<evidence type="ECO:0000256" key="4">
    <source>
        <dbReference type="ARBA" id="ARBA00023136"/>
    </source>
</evidence>
<dbReference type="PANTHER" id="PTHR12428">
    <property type="entry name" value="OXA1"/>
    <property type="match status" value="1"/>
</dbReference>
<keyword evidence="10" id="KW-1185">Reference proteome</keyword>
<protein>
    <recommendedName>
        <fullName evidence="8">Membrane insertase YidC/Oxa/ALB C-terminal domain-containing protein</fullName>
    </recommendedName>
</protein>
<dbReference type="Proteomes" id="UP000481153">
    <property type="component" value="Unassembled WGS sequence"/>
</dbReference>
<dbReference type="GO" id="GO:0005743">
    <property type="term" value="C:mitochondrial inner membrane"/>
    <property type="evidence" value="ECO:0007669"/>
    <property type="project" value="TreeGrafter"/>
</dbReference>
<proteinExistence type="inferred from homology"/>
<name>A0A6G0WRG1_9STRA</name>
<dbReference type="CDD" id="cd20069">
    <property type="entry name" value="5TM_Oxa1-like"/>
    <property type="match status" value="1"/>
</dbReference>
<keyword evidence="2 5" id="KW-0812">Transmembrane</keyword>
<evidence type="ECO:0000256" key="5">
    <source>
        <dbReference type="RuleBase" id="RU003945"/>
    </source>
</evidence>
<dbReference type="VEuPathDB" id="FungiDB:AeMF1_013778"/>
<evidence type="ECO:0000256" key="6">
    <source>
        <dbReference type="SAM" id="MobiDB-lite"/>
    </source>
</evidence>
<dbReference type="NCBIfam" id="TIGR03592">
    <property type="entry name" value="yidC_oxa1_cterm"/>
    <property type="match status" value="1"/>
</dbReference>
<dbReference type="InterPro" id="IPR028055">
    <property type="entry name" value="YidC/Oxa/ALB_C"/>
</dbReference>
<evidence type="ECO:0000256" key="7">
    <source>
        <dbReference type="SAM" id="Phobius"/>
    </source>
</evidence>
<feature type="transmembrane region" description="Helical" evidence="7">
    <location>
        <begin position="267"/>
        <end position="288"/>
    </location>
</feature>
<sequence>MLGVATLIRARAGRAVAFSQVLRSSKAASPAGFRAFSHSPVLGNADNQTTTDISQDLGSIQQNIDVVAAHNAIDAVQAVAAPTTADLGYSLSELAIRTLDIVHATSGLPWWATIIATTVVVRAAFFPISIMSMRNSARMSILQPKLEKLQAEIKDSPDAYDPAKMADFRKRAKALFKEHKVTPFRSFLMPLSQLPIFLGFFWGLQDIAKYMPDYANDGAFWIENLAAPDPTYALPVMSSALMVASLEMGGEGMSEEYIQKAKTAMRVVAVIMIPVTMNFESGILLYWVSSNLFTLTQTLLLKIPGAKDALGIPTKPAAPAFSATKISQFPSPFQAAVAQAQKNQPFVQTYANKPSKVAKKEQTPPQTPSSS</sequence>
<comment type="similarity">
    <text evidence="5">Belongs to the OXA1/ALB3/YidC family.</text>
</comment>
<keyword evidence="3 7" id="KW-1133">Transmembrane helix</keyword>
<evidence type="ECO:0000256" key="3">
    <source>
        <dbReference type="ARBA" id="ARBA00022989"/>
    </source>
</evidence>
<evidence type="ECO:0000256" key="2">
    <source>
        <dbReference type="ARBA" id="ARBA00022692"/>
    </source>
</evidence>
<evidence type="ECO:0000313" key="9">
    <source>
        <dbReference type="EMBL" id="KAF0729995.1"/>
    </source>
</evidence>
<evidence type="ECO:0000256" key="1">
    <source>
        <dbReference type="ARBA" id="ARBA00004141"/>
    </source>
</evidence>
<evidence type="ECO:0000259" key="8">
    <source>
        <dbReference type="Pfam" id="PF02096"/>
    </source>
</evidence>
<dbReference type="EMBL" id="VJMJ01000158">
    <property type="protein sequence ID" value="KAF0729995.1"/>
    <property type="molecule type" value="Genomic_DNA"/>
</dbReference>
<dbReference type="InterPro" id="IPR001708">
    <property type="entry name" value="YidC/ALB3/OXA1/COX18"/>
</dbReference>
<organism evidence="9 10">
    <name type="scientific">Aphanomyces euteiches</name>
    <dbReference type="NCBI Taxonomy" id="100861"/>
    <lineage>
        <taxon>Eukaryota</taxon>
        <taxon>Sar</taxon>
        <taxon>Stramenopiles</taxon>
        <taxon>Oomycota</taxon>
        <taxon>Saprolegniomycetes</taxon>
        <taxon>Saprolegniales</taxon>
        <taxon>Verrucalvaceae</taxon>
        <taxon>Aphanomyces</taxon>
    </lineage>
</organism>
<gene>
    <name evidence="9" type="ORF">Ae201684_012484</name>
</gene>
<feature type="transmembrane region" description="Helical" evidence="7">
    <location>
        <begin position="108"/>
        <end position="130"/>
    </location>
</feature>
<dbReference type="GO" id="GO:0032977">
    <property type="term" value="F:membrane insertase activity"/>
    <property type="evidence" value="ECO:0007669"/>
    <property type="project" value="InterPro"/>
</dbReference>
<dbReference type="PANTHER" id="PTHR12428:SF65">
    <property type="entry name" value="CYTOCHROME C OXIDASE ASSEMBLY PROTEIN COX18, MITOCHONDRIAL"/>
    <property type="match status" value="1"/>
</dbReference>
<evidence type="ECO:0000313" key="10">
    <source>
        <dbReference type="Proteomes" id="UP000481153"/>
    </source>
</evidence>
<comment type="subcellular location">
    <subcellularLocation>
        <location evidence="1 5">Membrane</location>
        <topology evidence="1 5">Multi-pass membrane protein</topology>
    </subcellularLocation>
</comment>
<feature type="region of interest" description="Disordered" evidence="6">
    <location>
        <begin position="351"/>
        <end position="371"/>
    </location>
</feature>
<comment type="caution">
    <text evidence="9">The sequence shown here is derived from an EMBL/GenBank/DDBJ whole genome shotgun (WGS) entry which is preliminary data.</text>
</comment>
<dbReference type="AlphaFoldDB" id="A0A6G0WRG1"/>
<keyword evidence="4 7" id="KW-0472">Membrane</keyword>
<accession>A0A6G0WRG1</accession>
<reference evidence="9 10" key="1">
    <citation type="submission" date="2019-07" db="EMBL/GenBank/DDBJ databases">
        <title>Genomics analysis of Aphanomyces spp. identifies a new class of oomycete effector associated with host adaptation.</title>
        <authorList>
            <person name="Gaulin E."/>
        </authorList>
    </citation>
    <scope>NUCLEOTIDE SEQUENCE [LARGE SCALE GENOMIC DNA]</scope>
    <source>
        <strain evidence="9 10">ATCC 201684</strain>
    </source>
</reference>